<name>A0A833SPQ2_PHYIN</name>
<feature type="region of interest" description="Disordered" evidence="1">
    <location>
        <begin position="19"/>
        <end position="41"/>
    </location>
</feature>
<proteinExistence type="predicted"/>
<protein>
    <submittedName>
        <fullName evidence="2">Uncharacterized protein</fullName>
    </submittedName>
</protein>
<evidence type="ECO:0000313" key="5">
    <source>
        <dbReference type="Proteomes" id="UP000602510"/>
    </source>
</evidence>
<dbReference type="EMBL" id="JAACNO010000572">
    <property type="protein sequence ID" value="KAF4146677.1"/>
    <property type="molecule type" value="Genomic_DNA"/>
</dbReference>
<accession>A0A833SPQ2</accession>
<evidence type="ECO:0000313" key="3">
    <source>
        <dbReference type="EMBL" id="KAF4137671.1"/>
    </source>
</evidence>
<evidence type="ECO:0000313" key="2">
    <source>
        <dbReference type="EMBL" id="KAF4036908.1"/>
    </source>
</evidence>
<dbReference type="EMBL" id="JAACNO010001773">
    <property type="protein sequence ID" value="KAF4137671.1"/>
    <property type="molecule type" value="Genomic_DNA"/>
</dbReference>
<keyword evidence="5" id="KW-1185">Reference proteome</keyword>
<gene>
    <name evidence="2" type="ORF">GN244_ATG10999</name>
    <name evidence="4" type="ORF">GN958_ATG04160</name>
    <name evidence="3" type="ORF">GN958_ATG13183</name>
</gene>
<dbReference type="Proteomes" id="UP000704712">
    <property type="component" value="Unassembled WGS sequence"/>
</dbReference>
<dbReference type="EMBL" id="WSZM01000257">
    <property type="protein sequence ID" value="KAF4036908.1"/>
    <property type="molecule type" value="Genomic_DNA"/>
</dbReference>
<dbReference type="AlphaFoldDB" id="A0A833SPQ2"/>
<dbReference type="Proteomes" id="UP000602510">
    <property type="component" value="Unassembled WGS sequence"/>
</dbReference>
<organism evidence="2 5">
    <name type="scientific">Phytophthora infestans</name>
    <name type="common">Potato late blight agent</name>
    <name type="synonym">Botrytis infestans</name>
    <dbReference type="NCBI Taxonomy" id="4787"/>
    <lineage>
        <taxon>Eukaryota</taxon>
        <taxon>Sar</taxon>
        <taxon>Stramenopiles</taxon>
        <taxon>Oomycota</taxon>
        <taxon>Peronosporomycetes</taxon>
        <taxon>Peronosporales</taxon>
        <taxon>Peronosporaceae</taxon>
        <taxon>Phytophthora</taxon>
    </lineage>
</organism>
<evidence type="ECO:0000313" key="4">
    <source>
        <dbReference type="EMBL" id="KAF4146677.1"/>
    </source>
</evidence>
<feature type="compositionally biased region" description="Basic and acidic residues" evidence="1">
    <location>
        <begin position="29"/>
        <end position="38"/>
    </location>
</feature>
<reference evidence="2" key="1">
    <citation type="submission" date="2020-04" db="EMBL/GenBank/DDBJ databases">
        <title>Hybrid Assembly of Korean Phytophthora infestans isolates.</title>
        <authorList>
            <person name="Prokchorchik M."/>
            <person name="Lee Y."/>
            <person name="Seo J."/>
            <person name="Cho J.-H."/>
            <person name="Park Y.-E."/>
            <person name="Jang D.-C."/>
            <person name="Im J.-S."/>
            <person name="Choi J.-G."/>
            <person name="Park H.-J."/>
            <person name="Lee G.-B."/>
            <person name="Lee Y.-G."/>
            <person name="Hong S.-Y."/>
            <person name="Cho K."/>
            <person name="Sohn K.H."/>
        </authorList>
    </citation>
    <scope>NUCLEOTIDE SEQUENCE</scope>
    <source>
        <strain evidence="2">KR_1_A1</strain>
        <strain evidence="3">KR_2_A2</strain>
    </source>
</reference>
<evidence type="ECO:0000256" key="1">
    <source>
        <dbReference type="SAM" id="MobiDB-lite"/>
    </source>
</evidence>
<sequence length="74" mass="9042">MEKKKINYMKKKLELDEKTWNEQRNANKSRQERSYSRTKERRAARRHYMFMSLVAAQKTPDEIKTLMDLYQTGL</sequence>
<comment type="caution">
    <text evidence="2">The sequence shown here is derived from an EMBL/GenBank/DDBJ whole genome shotgun (WGS) entry which is preliminary data.</text>
</comment>